<name>A0A1E7Q6T0_9GAMM</name>
<gene>
    <name evidence="1" type="ORF">BI198_09560</name>
</gene>
<dbReference type="AlphaFoldDB" id="A0A1E7Q6T0"/>
<accession>A0A1E7Q6T0</accession>
<reference evidence="2" key="1">
    <citation type="submission" date="2016-09" db="EMBL/GenBank/DDBJ databases">
        <authorList>
            <person name="Wan X."/>
            <person name="Hou S."/>
        </authorList>
    </citation>
    <scope>NUCLEOTIDE SEQUENCE [LARGE SCALE GENOMIC DNA]</scope>
    <source>
        <strain evidence="2">KH87</strain>
    </source>
</reference>
<protein>
    <submittedName>
        <fullName evidence="1">Uncharacterized protein</fullName>
    </submittedName>
</protein>
<dbReference type="STRING" id="1628148.BI198_09560"/>
<comment type="caution">
    <text evidence="1">The sequence shown here is derived from an EMBL/GenBank/DDBJ whole genome shotgun (WGS) entry which is preliminary data.</text>
</comment>
<evidence type="ECO:0000313" key="1">
    <source>
        <dbReference type="EMBL" id="OEY69783.1"/>
    </source>
</evidence>
<dbReference type="EMBL" id="MKEK01000001">
    <property type="protein sequence ID" value="OEY69783.1"/>
    <property type="molecule type" value="Genomic_DNA"/>
</dbReference>
<evidence type="ECO:0000313" key="2">
    <source>
        <dbReference type="Proteomes" id="UP000242258"/>
    </source>
</evidence>
<dbReference type="Proteomes" id="UP000242258">
    <property type="component" value="Unassembled WGS sequence"/>
</dbReference>
<organism evidence="1 2">
    <name type="scientific">Rheinheimera salexigens</name>
    <dbReference type="NCBI Taxonomy" id="1628148"/>
    <lineage>
        <taxon>Bacteria</taxon>
        <taxon>Pseudomonadati</taxon>
        <taxon>Pseudomonadota</taxon>
        <taxon>Gammaproteobacteria</taxon>
        <taxon>Chromatiales</taxon>
        <taxon>Chromatiaceae</taxon>
        <taxon>Rheinheimera</taxon>
    </lineage>
</organism>
<dbReference type="RefSeq" id="WP_070049353.1">
    <property type="nucleotide sequence ID" value="NZ_CBCSDO010000004.1"/>
</dbReference>
<sequence>MKDLASIQDYLFQISDVGDWEGEEELVADKINTIYHAVWQKLPEDIGVEQVELLFPKIWDELRGGTILLDVDEHEIIDWALAFMRQQLQNGMLALDTTDEEE</sequence>
<keyword evidence="2" id="KW-1185">Reference proteome</keyword>
<proteinExistence type="predicted"/>
<dbReference type="OrthoDB" id="6238772at2"/>